<feature type="region of interest" description="Disordered" evidence="1">
    <location>
        <begin position="46"/>
        <end position="96"/>
    </location>
</feature>
<dbReference type="InterPro" id="IPR000601">
    <property type="entry name" value="PKD_dom"/>
</dbReference>
<dbReference type="CDD" id="cd00146">
    <property type="entry name" value="PKD"/>
    <property type="match status" value="1"/>
</dbReference>
<evidence type="ECO:0000256" key="2">
    <source>
        <dbReference type="SAM" id="Phobius"/>
    </source>
</evidence>
<keyword evidence="5" id="KW-1185">Reference proteome</keyword>
<dbReference type="InterPro" id="IPR035986">
    <property type="entry name" value="PKD_dom_sf"/>
</dbReference>
<dbReference type="SMART" id="SM00089">
    <property type="entry name" value="PKD"/>
    <property type="match status" value="1"/>
</dbReference>
<dbReference type="GeneID" id="84233141"/>
<feature type="compositionally biased region" description="Polar residues" evidence="1">
    <location>
        <begin position="49"/>
        <end position="61"/>
    </location>
</feature>
<sequence length="236" mass="24923">MDRRFFLPVIIMFLSVLLLAGLINFQTGYAQEVPDETPAPVIGDKETVVQDSPKTNVQDSEPINDGASKEVAPASTPTLLGMGGGGGTTDDDDKDGGSVVVSSVKLSAAIGANVTSGCAPLSVQFTDNSTGTIDKVYWDFDDNGANSSEADPAYTFVNPGIYVVNLTVSRDYDGVYSDSATLTITVDDCAEEEGDSEEEGGSEEKTPVTQEVPEFPTIAIPMIAIIGMAFIFSRRQ</sequence>
<proteinExistence type="predicted"/>
<dbReference type="Gene3D" id="2.60.40.10">
    <property type="entry name" value="Immunoglobulins"/>
    <property type="match status" value="1"/>
</dbReference>
<evidence type="ECO:0000313" key="4">
    <source>
        <dbReference type="EMBL" id="WMW24503.1"/>
    </source>
</evidence>
<feature type="compositionally biased region" description="Acidic residues" evidence="1">
    <location>
        <begin position="190"/>
        <end position="201"/>
    </location>
</feature>
<reference evidence="4 5" key="1">
    <citation type="submission" date="2023-08" db="EMBL/GenBank/DDBJ databases">
        <title>Methanolobus mangrovi sp. nov. and Methanolobus sediminis sp. nov, two novel methylotrophic methanogens isolated from mangrove sediments in China.</title>
        <authorList>
            <person name="Zhou J."/>
        </authorList>
    </citation>
    <scope>NUCLEOTIDE SEQUENCE [LARGE SCALE GENOMIC DNA]</scope>
    <source>
        <strain evidence="4 5">FTZ6</strain>
    </source>
</reference>
<dbReference type="InterPro" id="IPR022409">
    <property type="entry name" value="PKD/Chitinase_dom"/>
</dbReference>
<gene>
    <name evidence="4" type="ORF">RE474_10450</name>
</gene>
<name>A0AA51UJ24_9EURY</name>
<keyword evidence="2" id="KW-1133">Transmembrane helix</keyword>
<dbReference type="PROSITE" id="PS50093">
    <property type="entry name" value="PKD"/>
    <property type="match status" value="1"/>
</dbReference>
<dbReference type="InterPro" id="IPR013783">
    <property type="entry name" value="Ig-like_fold"/>
</dbReference>
<keyword evidence="2" id="KW-0472">Membrane</keyword>
<dbReference type="InterPro" id="IPR017474">
    <property type="entry name" value="PEF_CTERM_C"/>
</dbReference>
<dbReference type="EMBL" id="CP133592">
    <property type="protein sequence ID" value="WMW24503.1"/>
    <property type="molecule type" value="Genomic_DNA"/>
</dbReference>
<dbReference type="RefSeq" id="WP_309310314.1">
    <property type="nucleotide sequence ID" value="NZ_CP133592.1"/>
</dbReference>
<dbReference type="Pfam" id="PF18911">
    <property type="entry name" value="PKD_4"/>
    <property type="match status" value="1"/>
</dbReference>
<feature type="region of interest" description="Disordered" evidence="1">
    <location>
        <begin position="190"/>
        <end position="212"/>
    </location>
</feature>
<keyword evidence="2" id="KW-0812">Transmembrane</keyword>
<dbReference type="KEGG" id="mseb:RE474_10450"/>
<evidence type="ECO:0000259" key="3">
    <source>
        <dbReference type="PROSITE" id="PS50093"/>
    </source>
</evidence>
<evidence type="ECO:0000256" key="1">
    <source>
        <dbReference type="SAM" id="MobiDB-lite"/>
    </source>
</evidence>
<dbReference type="SUPFAM" id="SSF49299">
    <property type="entry name" value="PKD domain"/>
    <property type="match status" value="1"/>
</dbReference>
<organism evidence="4 5">
    <name type="scientific">Methanolobus sediminis</name>
    <dbReference type="NCBI Taxonomy" id="3072978"/>
    <lineage>
        <taxon>Archaea</taxon>
        <taxon>Methanobacteriati</taxon>
        <taxon>Methanobacteriota</taxon>
        <taxon>Stenosarchaea group</taxon>
        <taxon>Methanomicrobia</taxon>
        <taxon>Methanosarcinales</taxon>
        <taxon>Methanosarcinaceae</taxon>
        <taxon>Methanolobus</taxon>
    </lineage>
</organism>
<protein>
    <submittedName>
        <fullName evidence="4">PKD domain-containing protein</fullName>
    </submittedName>
</protein>
<accession>A0AA51UJ24</accession>
<dbReference type="Proteomes" id="UP001182908">
    <property type="component" value="Chromosome"/>
</dbReference>
<evidence type="ECO:0000313" key="5">
    <source>
        <dbReference type="Proteomes" id="UP001182908"/>
    </source>
</evidence>
<dbReference type="NCBIfam" id="TIGR03024">
    <property type="entry name" value="arch_PEF_CTERM"/>
    <property type="match status" value="1"/>
</dbReference>
<feature type="transmembrane region" description="Helical" evidence="2">
    <location>
        <begin position="215"/>
        <end position="233"/>
    </location>
</feature>
<dbReference type="AlphaFoldDB" id="A0AA51UJ24"/>
<dbReference type="Pfam" id="PF26596">
    <property type="entry name" value="PEF-CTERM_ARCH"/>
    <property type="match status" value="1"/>
</dbReference>
<feature type="domain" description="PKD" evidence="3">
    <location>
        <begin position="106"/>
        <end position="191"/>
    </location>
</feature>